<proteinExistence type="predicted"/>
<sequence>MKLSQELLAEITQVTRSIEDHHPELQKYLDENPMTLPEGDSSDVEMDNQALREYLDSLKELVTKYDKEH</sequence>
<evidence type="ECO:0000313" key="2">
    <source>
        <dbReference type="Proteomes" id="UP000321734"/>
    </source>
</evidence>
<protein>
    <submittedName>
        <fullName evidence="1">Uncharacterized protein</fullName>
    </submittedName>
</protein>
<dbReference type="OrthoDB" id="680581at2"/>
<evidence type="ECO:0000313" key="1">
    <source>
        <dbReference type="EMBL" id="TXE08434.1"/>
    </source>
</evidence>
<dbReference type="Proteomes" id="UP000321734">
    <property type="component" value="Unassembled WGS sequence"/>
</dbReference>
<dbReference type="EMBL" id="VORX01000003">
    <property type="protein sequence ID" value="TXE08434.1"/>
    <property type="molecule type" value="Genomic_DNA"/>
</dbReference>
<comment type="caution">
    <text evidence="1">The sequence shown here is derived from an EMBL/GenBank/DDBJ whole genome shotgun (WGS) entry which is preliminary data.</text>
</comment>
<organism evidence="1 2">
    <name type="scientific">Gelidibacter salicanalis</name>
    <dbReference type="NCBI Taxonomy" id="291193"/>
    <lineage>
        <taxon>Bacteria</taxon>
        <taxon>Pseudomonadati</taxon>
        <taxon>Bacteroidota</taxon>
        <taxon>Flavobacteriia</taxon>
        <taxon>Flavobacteriales</taxon>
        <taxon>Flavobacteriaceae</taxon>
        <taxon>Gelidibacter</taxon>
    </lineage>
</organism>
<reference evidence="1 2" key="1">
    <citation type="submission" date="2019-08" db="EMBL/GenBank/DDBJ databases">
        <title>Genome sequence of Gelidibacter salicanalis IC162T.</title>
        <authorList>
            <person name="Bowman J.P."/>
        </authorList>
    </citation>
    <scope>NUCLEOTIDE SEQUENCE [LARGE SCALE GENOMIC DNA]</scope>
    <source>
        <strain evidence="1 2">IC162</strain>
    </source>
</reference>
<dbReference type="RefSeq" id="WP_146892393.1">
    <property type="nucleotide sequence ID" value="NZ_VORX01000003.1"/>
</dbReference>
<gene>
    <name evidence="1" type="ORF">ES711_07975</name>
</gene>
<dbReference type="AlphaFoldDB" id="A0A5C7AKI9"/>
<name>A0A5C7AKI9_9FLAO</name>
<accession>A0A5C7AKI9</accession>
<keyword evidence="2" id="KW-1185">Reference proteome</keyword>